<sequence length="60" mass="6479">MHVHGVPLLNIALDSDVLLIEPTSSAMDRVGFEHAPRNAAPRDAVAEARQALAEPERLIP</sequence>
<organism evidence="1 2">
    <name type="scientific">Halochromatium glycolicum</name>
    <dbReference type="NCBI Taxonomy" id="85075"/>
    <lineage>
        <taxon>Bacteria</taxon>
        <taxon>Pseudomonadati</taxon>
        <taxon>Pseudomonadota</taxon>
        <taxon>Gammaproteobacteria</taxon>
        <taxon>Chromatiales</taxon>
        <taxon>Chromatiaceae</taxon>
        <taxon>Halochromatium</taxon>
    </lineage>
</organism>
<reference evidence="1" key="2">
    <citation type="journal article" date="2020" name="Microorganisms">
        <title>Osmotic Adaptation and Compatible Solute Biosynthesis of Phototrophic Bacteria as Revealed from Genome Analyses.</title>
        <authorList>
            <person name="Imhoff J.F."/>
            <person name="Rahn T."/>
            <person name="Kunzel S."/>
            <person name="Keller A."/>
            <person name="Neulinger S.C."/>
        </authorList>
    </citation>
    <scope>NUCLEOTIDE SEQUENCE</scope>
    <source>
        <strain evidence="1">DSM 11080</strain>
    </source>
</reference>
<reference evidence="1" key="1">
    <citation type="submission" date="2017-08" db="EMBL/GenBank/DDBJ databases">
        <authorList>
            <person name="Imhoff J.F."/>
            <person name="Rahn T."/>
            <person name="Kuenzel S."/>
            <person name="Neulinger S.C."/>
        </authorList>
    </citation>
    <scope>NUCLEOTIDE SEQUENCE</scope>
    <source>
        <strain evidence="1">DSM 11080</strain>
    </source>
</reference>
<evidence type="ECO:0000313" key="1">
    <source>
        <dbReference type="EMBL" id="MBK1706017.1"/>
    </source>
</evidence>
<dbReference type="AlphaFoldDB" id="A0AAJ0U7P8"/>
<proteinExistence type="predicted"/>
<dbReference type="Proteomes" id="UP001296776">
    <property type="component" value="Unassembled WGS sequence"/>
</dbReference>
<keyword evidence="2" id="KW-1185">Reference proteome</keyword>
<dbReference type="Pfam" id="PF10986">
    <property type="entry name" value="ZrgA"/>
    <property type="match status" value="1"/>
</dbReference>
<gene>
    <name evidence="1" type="ORF">CKO40_15995</name>
</gene>
<accession>A0AAJ0U7P8</accession>
<dbReference type="InterPro" id="IPR021253">
    <property type="entry name" value="ZrgA-like"/>
</dbReference>
<name>A0AAJ0U7P8_9GAMM</name>
<protein>
    <submittedName>
        <fullName evidence="1">Uncharacterized protein</fullName>
    </submittedName>
</protein>
<evidence type="ECO:0000313" key="2">
    <source>
        <dbReference type="Proteomes" id="UP001296776"/>
    </source>
</evidence>
<dbReference type="RefSeq" id="WP_200347429.1">
    <property type="nucleotide sequence ID" value="NZ_NRSJ01000032.1"/>
</dbReference>
<comment type="caution">
    <text evidence="1">The sequence shown here is derived from an EMBL/GenBank/DDBJ whole genome shotgun (WGS) entry which is preliminary data.</text>
</comment>
<dbReference type="EMBL" id="NRSJ01000032">
    <property type="protein sequence ID" value="MBK1706017.1"/>
    <property type="molecule type" value="Genomic_DNA"/>
</dbReference>